<dbReference type="NCBIfam" id="NF006100">
    <property type="entry name" value="PRK08252.1"/>
    <property type="match status" value="1"/>
</dbReference>
<dbReference type="InterPro" id="IPR001753">
    <property type="entry name" value="Enoyl-CoA_hydra/iso"/>
</dbReference>
<reference evidence="5 6" key="1">
    <citation type="submission" date="2020-03" db="EMBL/GenBank/DDBJ databases">
        <title>Draft genome of Streptomyces sp. ventii, isolated from the Axial Seamount in the Pacific Ocean, and resequencing of the two type strains Streptomyces lonarensis strain NCL 716 and Streptomyces bohaiensis strain 11A07.</title>
        <authorList>
            <person name="Loughran R.M."/>
            <person name="Pfannmuller K.M."/>
            <person name="Wasson B.J."/>
            <person name="Deadmond M.C."/>
            <person name="Paddock B.E."/>
            <person name="Koyack M.J."/>
            <person name="Gallegos D.A."/>
            <person name="Mitchell E.A."/>
            <person name="Ushijima B."/>
            <person name="Saw J.H."/>
            <person name="Mcphail K.L."/>
            <person name="Videau P."/>
        </authorList>
    </citation>
    <scope>NUCLEOTIDE SEQUENCE [LARGE SCALE GENOMIC DNA]</scope>
    <source>
        <strain evidence="6">5675061</strain>
    </source>
</reference>
<accession>A0ABX1ATN0</accession>
<dbReference type="SUPFAM" id="SSF52096">
    <property type="entry name" value="ClpP/crotonase"/>
    <property type="match status" value="1"/>
</dbReference>
<dbReference type="PANTHER" id="PTHR11941">
    <property type="entry name" value="ENOYL-COA HYDRATASE-RELATED"/>
    <property type="match status" value="1"/>
</dbReference>
<dbReference type="RefSeq" id="WP_167934129.1">
    <property type="nucleotide sequence ID" value="NZ_JAAVJB010000124.1"/>
</dbReference>
<dbReference type="PANTHER" id="PTHR11941:SF169">
    <property type="entry name" value="(7AS)-7A-METHYL-1,5-DIOXO-2,3,5,6,7,7A-HEXAHYDRO-1H-INDENE-CARBOXYL-COA HYDROLASE"/>
    <property type="match status" value="1"/>
</dbReference>
<dbReference type="Proteomes" id="UP000746503">
    <property type="component" value="Unassembled WGS sequence"/>
</dbReference>
<dbReference type="CDD" id="cd06558">
    <property type="entry name" value="crotonase-like"/>
    <property type="match status" value="1"/>
</dbReference>
<evidence type="ECO:0000256" key="1">
    <source>
        <dbReference type="ARBA" id="ARBA00005254"/>
    </source>
</evidence>
<evidence type="ECO:0000256" key="3">
    <source>
        <dbReference type="ARBA" id="ARBA00023239"/>
    </source>
</evidence>
<evidence type="ECO:0000256" key="4">
    <source>
        <dbReference type="RuleBase" id="RU003707"/>
    </source>
</evidence>
<dbReference type="InterPro" id="IPR018376">
    <property type="entry name" value="Enoyl-CoA_hyd/isom_CS"/>
</dbReference>
<dbReference type="Gene3D" id="1.10.12.10">
    <property type="entry name" value="Lyase 2-enoyl-coa Hydratase, Chain A, domain 2"/>
    <property type="match status" value="1"/>
</dbReference>
<dbReference type="InterPro" id="IPR014748">
    <property type="entry name" value="Enoyl-CoA_hydra_C"/>
</dbReference>
<dbReference type="Gene3D" id="3.90.226.10">
    <property type="entry name" value="2-enoyl-CoA Hydratase, Chain A, domain 1"/>
    <property type="match status" value="1"/>
</dbReference>
<comment type="similarity">
    <text evidence="1 4">Belongs to the enoyl-CoA hydratase/isomerase family.</text>
</comment>
<dbReference type="PROSITE" id="PS00166">
    <property type="entry name" value="ENOYL_COA_HYDRATASE"/>
    <property type="match status" value="1"/>
</dbReference>
<keyword evidence="6" id="KW-1185">Reference proteome</keyword>
<comment type="caution">
    <text evidence="5">The sequence shown here is derived from an EMBL/GenBank/DDBJ whole genome shotgun (WGS) entry which is preliminary data.</text>
</comment>
<dbReference type="Pfam" id="PF00378">
    <property type="entry name" value="ECH_1"/>
    <property type="match status" value="1"/>
</dbReference>
<name>A0ABX1ATN0_9ACTN</name>
<proteinExistence type="inferred from homology"/>
<sequence length="254" mass="26924">MPEGLRTRREGAVLVITFDRPSRRNAVDQDTADRLAAAMTELDADPSLRAGVLTGSGGWFSAGMDLRELSAGGRSRVPGRGFAGITEQPPATPLVAAVEGGAWGGGWEIVMACDLVVAADDARFALPEARRGLLPGAGGLFRLTERLPRAVALEILLTGGTLTAERAERFGMVNRLCAPGEAEATALALAGEIARCAPLAVRASKKIATEAPGWPADERFERQQPLVAEVKRSADAQEGVSAFLERREPRWTGR</sequence>
<gene>
    <name evidence="5" type="ORF">HCJ92_15180</name>
</gene>
<keyword evidence="2" id="KW-0443">Lipid metabolism</keyword>
<evidence type="ECO:0000313" key="5">
    <source>
        <dbReference type="EMBL" id="NJP67610.1"/>
    </source>
</evidence>
<evidence type="ECO:0000256" key="2">
    <source>
        <dbReference type="ARBA" id="ARBA00023098"/>
    </source>
</evidence>
<evidence type="ECO:0000313" key="6">
    <source>
        <dbReference type="Proteomes" id="UP000746503"/>
    </source>
</evidence>
<organism evidence="5 6">
    <name type="scientific">Streptomyces spiramenti</name>
    <dbReference type="NCBI Taxonomy" id="2720606"/>
    <lineage>
        <taxon>Bacteria</taxon>
        <taxon>Bacillati</taxon>
        <taxon>Actinomycetota</taxon>
        <taxon>Actinomycetes</taxon>
        <taxon>Kitasatosporales</taxon>
        <taxon>Streptomycetaceae</taxon>
        <taxon>Streptomyces</taxon>
    </lineage>
</organism>
<dbReference type="InterPro" id="IPR029045">
    <property type="entry name" value="ClpP/crotonase-like_dom_sf"/>
</dbReference>
<keyword evidence="3" id="KW-0456">Lyase</keyword>
<dbReference type="EMBL" id="JAAVJB010000124">
    <property type="protein sequence ID" value="NJP67610.1"/>
    <property type="molecule type" value="Genomic_DNA"/>
</dbReference>
<protein>
    <submittedName>
        <fullName evidence="5">Crotonase/enoyl-CoA hydratase family protein</fullName>
    </submittedName>
</protein>